<reference evidence="1 2" key="1">
    <citation type="submission" date="2014-03" db="EMBL/GenBank/DDBJ databases">
        <title>Draft Genome Sequence of Actibacterium mucosum KCTC 23349, a Marine Alphaproteobacterium with Complex Ionic Requirements Isolated from Mediterranean Seawater at Malvarrosa Beach, Valencia, Spain.</title>
        <authorList>
            <person name="Arahal D.R."/>
            <person name="Shao Z."/>
            <person name="Lai Q."/>
            <person name="Pujalte M.J."/>
        </authorList>
    </citation>
    <scope>NUCLEOTIDE SEQUENCE [LARGE SCALE GENOMIC DNA]</scope>
    <source>
        <strain evidence="1 2">KCTC 23349</strain>
    </source>
</reference>
<dbReference type="AlphaFoldDB" id="A0A037ZE89"/>
<gene>
    <name evidence="1" type="ORF">ACMU_18515</name>
</gene>
<protein>
    <submittedName>
        <fullName evidence="1">Uncharacterized protein</fullName>
    </submittedName>
</protein>
<sequence length="72" mass="8289">MRQPPLIDAPPFAWLRVAQVKLSRAQNLRRTAECAPIDGNWCRKHHNENLQVFFKLFDLDLGKIKTLDACAT</sequence>
<evidence type="ECO:0000313" key="2">
    <source>
        <dbReference type="Proteomes" id="UP000026249"/>
    </source>
</evidence>
<name>A0A037ZE89_9RHOB</name>
<comment type="caution">
    <text evidence="1">The sequence shown here is derived from an EMBL/GenBank/DDBJ whole genome shotgun (WGS) entry which is preliminary data.</text>
</comment>
<evidence type="ECO:0000313" key="1">
    <source>
        <dbReference type="EMBL" id="KAJ54422.1"/>
    </source>
</evidence>
<keyword evidence="2" id="KW-1185">Reference proteome</keyword>
<dbReference type="STRING" id="1454373.ACMU_18515"/>
<proteinExistence type="predicted"/>
<organism evidence="1 2">
    <name type="scientific">Actibacterium mucosum KCTC 23349</name>
    <dbReference type="NCBI Taxonomy" id="1454373"/>
    <lineage>
        <taxon>Bacteria</taxon>
        <taxon>Pseudomonadati</taxon>
        <taxon>Pseudomonadota</taxon>
        <taxon>Alphaproteobacteria</taxon>
        <taxon>Rhodobacterales</taxon>
        <taxon>Roseobacteraceae</taxon>
        <taxon>Actibacterium</taxon>
    </lineage>
</organism>
<dbReference type="Proteomes" id="UP000026249">
    <property type="component" value="Unassembled WGS sequence"/>
</dbReference>
<accession>A0A037ZE89</accession>
<dbReference type="EMBL" id="JFKE01000008">
    <property type="protein sequence ID" value="KAJ54422.1"/>
    <property type="molecule type" value="Genomic_DNA"/>
</dbReference>